<evidence type="ECO:0000259" key="2">
    <source>
        <dbReference type="Pfam" id="PF15255"/>
    </source>
</evidence>
<feature type="compositionally biased region" description="Basic and acidic residues" evidence="1">
    <location>
        <begin position="50"/>
        <end position="62"/>
    </location>
</feature>
<sequence length="309" mass="32659">MEGAPIIKVSVAELAGKFKSHSVSSGPGYDANKPVRRRPPRTLQIPAPNEEGKGEEQKEDSAPARPARSRNRNSALIEKLQADLALSPAALLPSPKSPGIRLPPPGLTVNCPRSPVTPTPGPEKKVEVEAPASFESPAEGALLPSINKGRARLSVRRRPPSRRIKKSGEEEVEAEVDDADRRPSSPVPEPAKGETKETHTGDAGELGAETTATSRVAPEGRDETQTQTEVSSQGEASTATVQEDCTVEVPTAQQEGDEKSPTESAKHDSTSGTTVSPETDQTSSVKEGQSGEKDRGSPDLKNEPPKNEG</sequence>
<comment type="caution">
    <text evidence="3">The sequence shown here is derived from an EMBL/GenBank/DDBJ whole genome shotgun (WGS) entry which is preliminary data.</text>
</comment>
<feature type="compositionally biased region" description="Basic and acidic residues" evidence="1">
    <location>
        <begin position="256"/>
        <end position="269"/>
    </location>
</feature>
<feature type="region of interest" description="Disordered" evidence="1">
    <location>
        <begin position="18"/>
        <end position="75"/>
    </location>
</feature>
<reference evidence="3 4" key="1">
    <citation type="submission" date="2024-09" db="EMBL/GenBank/DDBJ databases">
        <title>A chromosome-level genome assembly of Gray's grenadier anchovy, Coilia grayii.</title>
        <authorList>
            <person name="Fu Z."/>
        </authorList>
    </citation>
    <scope>NUCLEOTIDE SEQUENCE [LARGE SCALE GENOMIC DNA]</scope>
    <source>
        <strain evidence="3">G4</strain>
        <tissue evidence="3">Muscle</tissue>
    </source>
</reference>
<feature type="compositionally biased region" description="Polar residues" evidence="1">
    <location>
        <begin position="225"/>
        <end position="243"/>
    </location>
</feature>
<organism evidence="3 4">
    <name type="scientific">Coilia grayii</name>
    <name type="common">Gray's grenadier anchovy</name>
    <dbReference type="NCBI Taxonomy" id="363190"/>
    <lineage>
        <taxon>Eukaryota</taxon>
        <taxon>Metazoa</taxon>
        <taxon>Chordata</taxon>
        <taxon>Craniata</taxon>
        <taxon>Vertebrata</taxon>
        <taxon>Euteleostomi</taxon>
        <taxon>Actinopterygii</taxon>
        <taxon>Neopterygii</taxon>
        <taxon>Teleostei</taxon>
        <taxon>Clupei</taxon>
        <taxon>Clupeiformes</taxon>
        <taxon>Clupeoidei</taxon>
        <taxon>Engraulidae</taxon>
        <taxon>Coilinae</taxon>
        <taxon>Coilia</taxon>
    </lineage>
</organism>
<feature type="compositionally biased region" description="Polar residues" evidence="1">
    <location>
        <begin position="270"/>
        <end position="287"/>
    </location>
</feature>
<gene>
    <name evidence="3" type="ORF">ACEWY4_010019</name>
</gene>
<evidence type="ECO:0000313" key="4">
    <source>
        <dbReference type="Proteomes" id="UP001591681"/>
    </source>
</evidence>
<dbReference type="Pfam" id="PF15255">
    <property type="entry name" value="CAP-ZIP_m"/>
    <property type="match status" value="1"/>
</dbReference>
<dbReference type="AlphaFoldDB" id="A0ABD1K841"/>
<accession>A0ABD1K841</accession>
<feature type="region of interest" description="Disordered" evidence="1">
    <location>
        <begin position="90"/>
        <end position="309"/>
    </location>
</feature>
<dbReference type="EMBL" id="JBHFQA010000008">
    <property type="protein sequence ID" value="KAL2095300.1"/>
    <property type="molecule type" value="Genomic_DNA"/>
</dbReference>
<protein>
    <recommendedName>
        <fullName evidence="2">FAM21/CAPZIP domain-containing protein</fullName>
    </recommendedName>
</protein>
<dbReference type="Proteomes" id="UP001591681">
    <property type="component" value="Unassembled WGS sequence"/>
</dbReference>
<feature type="compositionally biased region" description="Basic and acidic residues" evidence="1">
    <location>
        <begin position="191"/>
        <end position="202"/>
    </location>
</feature>
<name>A0ABD1K841_9TELE</name>
<dbReference type="InterPro" id="IPR029341">
    <property type="entry name" value="FAM21/CAPZIP"/>
</dbReference>
<feature type="compositionally biased region" description="Basic and acidic residues" evidence="1">
    <location>
        <begin position="289"/>
        <end position="309"/>
    </location>
</feature>
<keyword evidence="4" id="KW-1185">Reference proteome</keyword>
<feature type="compositionally biased region" description="Basic residues" evidence="1">
    <location>
        <begin position="149"/>
        <end position="165"/>
    </location>
</feature>
<evidence type="ECO:0000256" key="1">
    <source>
        <dbReference type="SAM" id="MobiDB-lite"/>
    </source>
</evidence>
<proteinExistence type="predicted"/>
<feature type="domain" description="FAM21/CAPZIP" evidence="2">
    <location>
        <begin position="73"/>
        <end position="182"/>
    </location>
</feature>
<evidence type="ECO:0000313" key="3">
    <source>
        <dbReference type="EMBL" id="KAL2095300.1"/>
    </source>
</evidence>